<evidence type="ECO:0000313" key="2">
    <source>
        <dbReference type="Proteomes" id="UP000325440"/>
    </source>
</evidence>
<organism evidence="1 2">
    <name type="scientific">Cinara cedri</name>
    <dbReference type="NCBI Taxonomy" id="506608"/>
    <lineage>
        <taxon>Eukaryota</taxon>
        <taxon>Metazoa</taxon>
        <taxon>Ecdysozoa</taxon>
        <taxon>Arthropoda</taxon>
        <taxon>Hexapoda</taxon>
        <taxon>Insecta</taxon>
        <taxon>Pterygota</taxon>
        <taxon>Neoptera</taxon>
        <taxon>Paraneoptera</taxon>
        <taxon>Hemiptera</taxon>
        <taxon>Sternorrhyncha</taxon>
        <taxon>Aphidomorpha</taxon>
        <taxon>Aphidoidea</taxon>
        <taxon>Aphididae</taxon>
        <taxon>Lachninae</taxon>
        <taxon>Cinara</taxon>
    </lineage>
</organism>
<dbReference type="EMBL" id="CABPRJ010001432">
    <property type="protein sequence ID" value="VVC36389.1"/>
    <property type="molecule type" value="Genomic_DNA"/>
</dbReference>
<sequence>MAIVTYDGNDSITFFTHLKQDVHVLHLAGRALGGSGGGGGSGCSGSVLGDDDSRDIQSLARHRRRVHVTGGGGGNIIGDGLWAVSAAVVFRGRGGEEPNDMRPAAAVPETCWTDRDVA</sequence>
<gene>
    <name evidence="1" type="ORF">CINCED_3A000548</name>
</gene>
<evidence type="ECO:0000313" key="1">
    <source>
        <dbReference type="EMBL" id="VVC36389.1"/>
    </source>
</evidence>
<keyword evidence="2" id="KW-1185">Reference proteome</keyword>
<dbReference type="Proteomes" id="UP000325440">
    <property type="component" value="Unassembled WGS sequence"/>
</dbReference>
<reference evidence="1 2" key="1">
    <citation type="submission" date="2019-08" db="EMBL/GenBank/DDBJ databases">
        <authorList>
            <person name="Alioto T."/>
            <person name="Alioto T."/>
            <person name="Gomez Garrido J."/>
        </authorList>
    </citation>
    <scope>NUCLEOTIDE SEQUENCE [LARGE SCALE GENOMIC DNA]</scope>
</reference>
<dbReference type="AlphaFoldDB" id="A0A5E4MVR9"/>
<name>A0A5E4MVR9_9HEMI</name>
<accession>A0A5E4MVR9</accession>
<proteinExistence type="predicted"/>
<protein>
    <submittedName>
        <fullName evidence="1">Uncharacterized protein</fullName>
    </submittedName>
</protein>